<dbReference type="InterPro" id="IPR013159">
    <property type="entry name" value="DnaA_C"/>
</dbReference>
<evidence type="ECO:0000259" key="13">
    <source>
        <dbReference type="SMART" id="SM00760"/>
    </source>
</evidence>
<evidence type="ECO:0000259" key="12">
    <source>
        <dbReference type="SMART" id="SM00382"/>
    </source>
</evidence>
<dbReference type="PROSITE" id="PS01008">
    <property type="entry name" value="DNAA"/>
    <property type="match status" value="1"/>
</dbReference>
<feature type="domain" description="AAA+ ATPase" evidence="12">
    <location>
        <begin position="157"/>
        <end position="276"/>
    </location>
</feature>
<dbReference type="NCBIfam" id="TIGR00362">
    <property type="entry name" value="DnaA"/>
    <property type="match status" value="1"/>
</dbReference>
<accession>A0ABS5R3H9</accession>
<comment type="domain">
    <text evidence="8">Domain I is involved in oligomerization and binding regulators, domain II is flexibile and of varying length in different bacteria, domain III forms the AAA+ region, while domain IV binds dsDNA.</text>
</comment>
<feature type="binding site" evidence="8">
    <location>
        <position position="168"/>
    </location>
    <ligand>
        <name>ATP</name>
        <dbReference type="ChEBI" id="CHEBI:30616"/>
    </ligand>
</feature>
<evidence type="ECO:0000256" key="1">
    <source>
        <dbReference type="ARBA" id="ARBA00006583"/>
    </source>
</evidence>
<feature type="binding site" evidence="8">
    <location>
        <position position="170"/>
    </location>
    <ligand>
        <name>ATP</name>
        <dbReference type="ChEBI" id="CHEBI:30616"/>
    </ligand>
</feature>
<proteinExistence type="inferred from homology"/>
<dbReference type="CDD" id="cd06571">
    <property type="entry name" value="Bac_DnaA_C"/>
    <property type="match status" value="1"/>
</dbReference>
<dbReference type="InterPro" id="IPR018312">
    <property type="entry name" value="Chromosome_initiator_DnaA_CS"/>
</dbReference>
<feature type="binding site" evidence="8">
    <location>
        <position position="171"/>
    </location>
    <ligand>
        <name>ATP</name>
        <dbReference type="ChEBI" id="CHEBI:30616"/>
    </ligand>
</feature>
<evidence type="ECO:0000256" key="10">
    <source>
        <dbReference type="RuleBase" id="RU000577"/>
    </source>
</evidence>
<dbReference type="InterPro" id="IPR027417">
    <property type="entry name" value="P-loop_NTPase"/>
</dbReference>
<evidence type="ECO:0000256" key="5">
    <source>
        <dbReference type="ARBA" id="ARBA00022840"/>
    </source>
</evidence>
<dbReference type="PRINTS" id="PR00051">
    <property type="entry name" value="DNAA"/>
</dbReference>
<sequence>MIDESAWTGLREQLKALVGADIYESWFPRLRFHSVHGRIVRLSVPTRFLRAWITQHYLDRLTELWSTVAPDAEVQIVVRSAMVERRADAPVVHVASPVAPSLPRAAEPVAQTLPIEAAALGSPVDPAWTFATCCVGDSNRLAFAAAQQVANSYRAPVFNPLFIHGRPGLGKSRLLQAIANAAGGQRVLHLTGGRFVHGYLASLKDGSTNQFRRALREVDLLLVDDVQEVRGKLVLADFSYLLTALMEFGRQVVISADRPPADLEGFDSRTLSRLGGGLVAEIDVFDAALARDILAARVDALKVQDPAFAIEGAIVELVAQRCGRSGRDIEAAVNRLFAHAQLGCPLTLEEAERVLHDNLQNNTPRRVRIDEVQRAVAHHFHVSRDDILSQRRTANVVKPRQIAMYLAKTLTLHSLPEIGRRFGGRDHTTVLHAVRKIEGLQARDDDLAGQLSALKATITSEERR</sequence>
<dbReference type="Gene3D" id="3.40.50.300">
    <property type="entry name" value="P-loop containing nucleotide triphosphate hydrolases"/>
    <property type="match status" value="1"/>
</dbReference>
<evidence type="ECO:0000256" key="3">
    <source>
        <dbReference type="ARBA" id="ARBA00022705"/>
    </source>
</evidence>
<dbReference type="SUPFAM" id="SSF48295">
    <property type="entry name" value="TrpR-like"/>
    <property type="match status" value="1"/>
</dbReference>
<feature type="binding site" evidence="8">
    <location>
        <position position="172"/>
    </location>
    <ligand>
        <name>ATP</name>
        <dbReference type="ChEBI" id="CHEBI:30616"/>
    </ligand>
</feature>
<comment type="subcellular location">
    <subcellularLocation>
        <location evidence="8">Cytoplasm</location>
    </subcellularLocation>
</comment>
<dbReference type="InterPro" id="IPR038454">
    <property type="entry name" value="DnaA_N_sf"/>
</dbReference>
<dbReference type="InterPro" id="IPR003593">
    <property type="entry name" value="AAA+_ATPase"/>
</dbReference>
<comment type="similarity">
    <text evidence="1 8 11">Belongs to the DnaA family.</text>
</comment>
<gene>
    <name evidence="8 14" type="primary">dnaA</name>
    <name evidence="14" type="ORF">KIP89_03755</name>
</gene>
<comment type="caution">
    <text evidence="14">The sequence shown here is derived from an EMBL/GenBank/DDBJ whole genome shotgun (WGS) entry which is preliminary data.</text>
</comment>
<evidence type="ECO:0000313" key="15">
    <source>
        <dbReference type="Proteomes" id="UP001166585"/>
    </source>
</evidence>
<keyword evidence="7 8" id="KW-0238">DNA-binding</keyword>
<evidence type="ECO:0000256" key="6">
    <source>
        <dbReference type="ARBA" id="ARBA00023121"/>
    </source>
</evidence>
<dbReference type="PANTHER" id="PTHR30050:SF2">
    <property type="entry name" value="CHROMOSOMAL REPLICATION INITIATOR PROTEIN DNAA"/>
    <property type="match status" value="1"/>
</dbReference>
<feature type="region of interest" description="Domain I, interacts with DnaA modulators" evidence="8">
    <location>
        <begin position="1"/>
        <end position="89"/>
    </location>
</feature>
<dbReference type="Pfam" id="PF00308">
    <property type="entry name" value="Bac_DnaA"/>
    <property type="match status" value="1"/>
</dbReference>
<comment type="subunit">
    <text evidence="8">Oligomerizes as a right-handed, spiral filament on DNA at oriC.</text>
</comment>
<dbReference type="RefSeq" id="WP_213754074.1">
    <property type="nucleotide sequence ID" value="NZ_JAHCQH010000014.1"/>
</dbReference>
<name>A0ABS5R3H9_9HYPH</name>
<dbReference type="InterPro" id="IPR024633">
    <property type="entry name" value="DnaA_N_dom"/>
</dbReference>
<dbReference type="SMART" id="SM00382">
    <property type="entry name" value="AAA"/>
    <property type="match status" value="1"/>
</dbReference>
<dbReference type="PANTHER" id="PTHR30050">
    <property type="entry name" value="CHROMOSOMAL REPLICATION INITIATOR PROTEIN DNAA"/>
    <property type="match status" value="1"/>
</dbReference>
<feature type="domain" description="Chromosomal replication initiator DnaA C-terminal" evidence="13">
    <location>
        <begin position="368"/>
        <end position="437"/>
    </location>
</feature>
<dbReference type="CDD" id="cd00009">
    <property type="entry name" value="AAA"/>
    <property type="match status" value="1"/>
</dbReference>
<dbReference type="Gene3D" id="1.10.8.60">
    <property type="match status" value="1"/>
</dbReference>
<evidence type="ECO:0000313" key="14">
    <source>
        <dbReference type="EMBL" id="MBS9476215.1"/>
    </source>
</evidence>
<evidence type="ECO:0000256" key="4">
    <source>
        <dbReference type="ARBA" id="ARBA00022741"/>
    </source>
</evidence>
<dbReference type="Gene3D" id="1.10.1750.10">
    <property type="match status" value="1"/>
</dbReference>
<evidence type="ECO:0000256" key="7">
    <source>
        <dbReference type="ARBA" id="ARBA00023125"/>
    </source>
</evidence>
<organism evidence="14 15">
    <name type="scientific">Ancylobacter radicis</name>
    <dbReference type="NCBI Taxonomy" id="2836179"/>
    <lineage>
        <taxon>Bacteria</taxon>
        <taxon>Pseudomonadati</taxon>
        <taxon>Pseudomonadota</taxon>
        <taxon>Alphaproteobacteria</taxon>
        <taxon>Hyphomicrobiales</taxon>
        <taxon>Xanthobacteraceae</taxon>
        <taxon>Ancylobacter</taxon>
    </lineage>
</organism>
<keyword evidence="2 8" id="KW-0963">Cytoplasm</keyword>
<dbReference type="Proteomes" id="UP001166585">
    <property type="component" value="Unassembled WGS sequence"/>
</dbReference>
<keyword evidence="6 8" id="KW-0446">Lipid-binding</keyword>
<dbReference type="Pfam" id="PF11638">
    <property type="entry name" value="DnaA_N"/>
    <property type="match status" value="1"/>
</dbReference>
<protein>
    <recommendedName>
        <fullName evidence="8 9">Chromosomal replication initiator protein DnaA</fullName>
    </recommendedName>
</protein>
<keyword evidence="5 8" id="KW-0067">ATP-binding</keyword>
<comment type="caution">
    <text evidence="8">Lacks conserved residue(s) required for the propagation of feature annotation.</text>
</comment>
<keyword evidence="3 8" id="KW-0235">DNA replication</keyword>
<dbReference type="SMART" id="SM00760">
    <property type="entry name" value="Bac_DnaA_C"/>
    <property type="match status" value="1"/>
</dbReference>
<comment type="function">
    <text evidence="8 10">Plays an essential role in the initiation and regulation of chromosomal replication. ATP-DnaA binds to the origin of replication (oriC) to initiate formation of the DNA replication initiation complex once per cell cycle. Binds the DnaA box (a 9 base pair repeat at the origin) and separates the double-stranded (ds)DNA. Forms a right-handed helical filament on oriC DNA; dsDNA binds to the exterior of the filament while single-stranded (ss)DNA is stabiized in the filament's interior. The ATP-DnaA-oriC complex binds and stabilizes one strand of the AT-rich DNA unwinding element (DUE), permitting loading of DNA polymerase. After initiation quickly degrades to an ADP-DnaA complex that is not apt for DNA replication. Binds acidic phospholipids.</text>
</comment>
<dbReference type="Gene3D" id="3.30.300.180">
    <property type="match status" value="1"/>
</dbReference>
<dbReference type="InterPro" id="IPR010921">
    <property type="entry name" value="Trp_repressor/repl_initiator"/>
</dbReference>
<dbReference type="InterPro" id="IPR001957">
    <property type="entry name" value="Chromosome_initiator_DnaA"/>
</dbReference>
<evidence type="ECO:0000256" key="11">
    <source>
        <dbReference type="RuleBase" id="RU004227"/>
    </source>
</evidence>
<dbReference type="Pfam" id="PF08299">
    <property type="entry name" value="Bac_DnaA_C"/>
    <property type="match status" value="1"/>
</dbReference>
<keyword evidence="4 8" id="KW-0547">Nucleotide-binding</keyword>
<reference evidence="14" key="1">
    <citation type="submission" date="2021-05" db="EMBL/GenBank/DDBJ databases">
        <authorList>
            <person name="Sun Q."/>
            <person name="Inoue M."/>
        </authorList>
    </citation>
    <scope>NUCLEOTIDE SEQUENCE</scope>
    <source>
        <strain evidence="14">VKM B-3255</strain>
    </source>
</reference>
<feature type="region of interest" description="Domain IV, binds dsDNA" evidence="8">
    <location>
        <begin position="341"/>
        <end position="464"/>
    </location>
</feature>
<dbReference type="EMBL" id="JAHCQH010000014">
    <property type="protein sequence ID" value="MBS9476215.1"/>
    <property type="molecule type" value="Genomic_DNA"/>
</dbReference>
<evidence type="ECO:0000256" key="2">
    <source>
        <dbReference type="ARBA" id="ARBA00022490"/>
    </source>
</evidence>
<evidence type="ECO:0000256" key="9">
    <source>
        <dbReference type="NCBIfam" id="TIGR00362"/>
    </source>
</evidence>
<dbReference type="SUPFAM" id="SSF52540">
    <property type="entry name" value="P-loop containing nucleoside triphosphate hydrolases"/>
    <property type="match status" value="1"/>
</dbReference>
<dbReference type="InterPro" id="IPR020591">
    <property type="entry name" value="Chromosome_initiator_DnaA-like"/>
</dbReference>
<keyword evidence="15" id="KW-1185">Reference proteome</keyword>
<dbReference type="InterPro" id="IPR013317">
    <property type="entry name" value="DnaA_dom"/>
</dbReference>
<dbReference type="HAMAP" id="MF_00377">
    <property type="entry name" value="DnaA_bact"/>
    <property type="match status" value="1"/>
</dbReference>
<evidence type="ECO:0000256" key="8">
    <source>
        <dbReference type="HAMAP-Rule" id="MF_00377"/>
    </source>
</evidence>